<sequence length="135" mass="15168">MKSFDRLTKLTGCGLNGLHGVRAPSHAMMDRRRGHATVPARHQNMAGTNVLETKPTTSHVTRENLVQLTLIKFVKLTRQPSWQGLTTALSTTTAAETICTWVDICWNVHTHNCLTTSPKDVTNFRMWSVVEDLNR</sequence>
<reference evidence="1" key="1">
    <citation type="journal article" date="2021" name="Genome Biol. Evol.">
        <title>A High-Quality Reference Genome for a Parasitic Bivalve with Doubly Uniparental Inheritance (Bivalvia: Unionida).</title>
        <authorList>
            <person name="Smith C.H."/>
        </authorList>
    </citation>
    <scope>NUCLEOTIDE SEQUENCE</scope>
    <source>
        <strain evidence="1">CHS0354</strain>
    </source>
</reference>
<dbReference type="AlphaFoldDB" id="A0AAE0S0W7"/>
<comment type="caution">
    <text evidence="1">The sequence shown here is derived from an EMBL/GenBank/DDBJ whole genome shotgun (WGS) entry which is preliminary data.</text>
</comment>
<evidence type="ECO:0000313" key="1">
    <source>
        <dbReference type="EMBL" id="KAK3583073.1"/>
    </source>
</evidence>
<gene>
    <name evidence="1" type="ORF">CHS0354_004018</name>
</gene>
<accession>A0AAE0S0W7</accession>
<reference evidence="1" key="2">
    <citation type="journal article" date="2021" name="Genome Biol. Evol.">
        <title>Developing a high-quality reference genome for a parasitic bivalve with doubly uniparental inheritance (Bivalvia: Unionida).</title>
        <authorList>
            <person name="Smith C.H."/>
        </authorList>
    </citation>
    <scope>NUCLEOTIDE SEQUENCE</scope>
    <source>
        <strain evidence="1">CHS0354</strain>
        <tissue evidence="1">Mantle</tissue>
    </source>
</reference>
<protein>
    <submittedName>
        <fullName evidence="1">Uncharacterized protein</fullName>
    </submittedName>
</protein>
<dbReference type="Proteomes" id="UP001195483">
    <property type="component" value="Unassembled WGS sequence"/>
</dbReference>
<reference evidence="1" key="3">
    <citation type="submission" date="2023-05" db="EMBL/GenBank/DDBJ databases">
        <authorList>
            <person name="Smith C.H."/>
        </authorList>
    </citation>
    <scope>NUCLEOTIDE SEQUENCE</scope>
    <source>
        <strain evidence="1">CHS0354</strain>
        <tissue evidence="1">Mantle</tissue>
    </source>
</reference>
<name>A0AAE0S0W7_9BIVA</name>
<evidence type="ECO:0000313" key="2">
    <source>
        <dbReference type="Proteomes" id="UP001195483"/>
    </source>
</evidence>
<organism evidence="1 2">
    <name type="scientific">Potamilus streckersoni</name>
    <dbReference type="NCBI Taxonomy" id="2493646"/>
    <lineage>
        <taxon>Eukaryota</taxon>
        <taxon>Metazoa</taxon>
        <taxon>Spiralia</taxon>
        <taxon>Lophotrochozoa</taxon>
        <taxon>Mollusca</taxon>
        <taxon>Bivalvia</taxon>
        <taxon>Autobranchia</taxon>
        <taxon>Heteroconchia</taxon>
        <taxon>Palaeoheterodonta</taxon>
        <taxon>Unionida</taxon>
        <taxon>Unionoidea</taxon>
        <taxon>Unionidae</taxon>
        <taxon>Ambleminae</taxon>
        <taxon>Lampsilini</taxon>
        <taxon>Potamilus</taxon>
    </lineage>
</organism>
<proteinExistence type="predicted"/>
<dbReference type="EMBL" id="JAEAOA010000312">
    <property type="protein sequence ID" value="KAK3583073.1"/>
    <property type="molecule type" value="Genomic_DNA"/>
</dbReference>
<keyword evidence="2" id="KW-1185">Reference proteome</keyword>